<dbReference type="SUPFAM" id="SSF52821">
    <property type="entry name" value="Rhodanese/Cell cycle control phosphatase"/>
    <property type="match status" value="1"/>
</dbReference>
<feature type="transmembrane region" description="Helical" evidence="1">
    <location>
        <begin position="118"/>
        <end position="135"/>
    </location>
</feature>
<evidence type="ECO:0000259" key="2">
    <source>
        <dbReference type="PROSITE" id="PS50206"/>
    </source>
</evidence>
<evidence type="ECO:0000313" key="3">
    <source>
        <dbReference type="EMBL" id="AWW36223.1"/>
    </source>
</evidence>
<dbReference type="Pfam" id="PF11127">
    <property type="entry name" value="YgaP-like_TM"/>
    <property type="match status" value="1"/>
</dbReference>
<reference evidence="3 4" key="1">
    <citation type="journal article" date="2019" name="Int. J. Syst. Evol. Microbiol.">
        <title>Streptomyces cadmiisoli sp. nov., a novel actinomycete isolated from cadmium-contaminated soil.</title>
        <authorList>
            <person name="Li K."/>
            <person name="Tang X."/>
            <person name="Zhao J."/>
            <person name="Guo Y."/>
            <person name="Tang Y."/>
            <person name="Gao J."/>
        </authorList>
    </citation>
    <scope>NUCLEOTIDE SEQUENCE [LARGE SCALE GENOMIC DNA]</scope>
    <source>
        <strain evidence="3 4">ZFG47</strain>
    </source>
</reference>
<dbReference type="SMART" id="SM00450">
    <property type="entry name" value="RHOD"/>
    <property type="match status" value="1"/>
</dbReference>
<dbReference type="EMBL" id="CP030073">
    <property type="protein sequence ID" value="AWW36223.1"/>
    <property type="molecule type" value="Genomic_DNA"/>
</dbReference>
<dbReference type="InterPro" id="IPR001763">
    <property type="entry name" value="Rhodanese-like_dom"/>
</dbReference>
<dbReference type="Pfam" id="PF00581">
    <property type="entry name" value="Rhodanese"/>
    <property type="match status" value="1"/>
</dbReference>
<dbReference type="InterPro" id="IPR021309">
    <property type="entry name" value="YgaP-like_TM"/>
</dbReference>
<feature type="domain" description="Rhodanese" evidence="2">
    <location>
        <begin position="15"/>
        <end position="103"/>
    </location>
</feature>
<accession>A0A2Z4IVN8</accession>
<name>A0A2Z4IVN8_9ACTN</name>
<keyword evidence="4" id="KW-1185">Reference proteome</keyword>
<dbReference type="KEGG" id="scad:DN051_05885"/>
<dbReference type="PANTHER" id="PTHR43031:SF1">
    <property type="entry name" value="PYRIDINE NUCLEOTIDE-DISULPHIDE OXIDOREDUCTASE"/>
    <property type="match status" value="1"/>
</dbReference>
<dbReference type="AlphaFoldDB" id="A0A2Z4IVN8"/>
<dbReference type="Gene3D" id="3.40.250.10">
    <property type="entry name" value="Rhodanese-like domain"/>
    <property type="match status" value="1"/>
</dbReference>
<keyword evidence="1" id="KW-0472">Membrane</keyword>
<evidence type="ECO:0000256" key="1">
    <source>
        <dbReference type="SAM" id="Phobius"/>
    </source>
</evidence>
<keyword evidence="1" id="KW-1133">Transmembrane helix</keyword>
<proteinExistence type="predicted"/>
<sequence length="188" mass="19733">MTTHAALDSDEARVRLPELTVVDVRTPGEYATGHLPGALNIPLDALPRAVPALRPLSGDVLVVCAAGPRSEQARVLLSSEGVDAMTLTGGTQDWARRGHGLDRPEPGGRRTWSMERQVRFTAGALALTGLGLGLLHPGWQLISAVVAGGLVFSALTDTCGMAVVLGKLPHNRPRATDLDATLARLAAR</sequence>
<dbReference type="Gene3D" id="6.10.140.1340">
    <property type="match status" value="1"/>
</dbReference>
<dbReference type="InterPro" id="IPR001307">
    <property type="entry name" value="Thiosulphate_STrfase_CS"/>
</dbReference>
<dbReference type="GO" id="GO:0004792">
    <property type="term" value="F:thiosulfate-cyanide sulfurtransferase activity"/>
    <property type="evidence" value="ECO:0007669"/>
    <property type="project" value="InterPro"/>
</dbReference>
<dbReference type="CDD" id="cd00158">
    <property type="entry name" value="RHOD"/>
    <property type="match status" value="1"/>
</dbReference>
<dbReference type="InterPro" id="IPR036873">
    <property type="entry name" value="Rhodanese-like_dom_sf"/>
</dbReference>
<evidence type="ECO:0000313" key="4">
    <source>
        <dbReference type="Proteomes" id="UP000249616"/>
    </source>
</evidence>
<dbReference type="PROSITE" id="PS50206">
    <property type="entry name" value="RHODANESE_3"/>
    <property type="match status" value="1"/>
</dbReference>
<protein>
    <submittedName>
        <fullName evidence="3">Rhodanese-like domain-containing protein</fullName>
    </submittedName>
</protein>
<feature type="transmembrane region" description="Helical" evidence="1">
    <location>
        <begin position="141"/>
        <end position="165"/>
    </location>
</feature>
<gene>
    <name evidence="3" type="ORF">DN051_05885</name>
</gene>
<organism evidence="3 4">
    <name type="scientific">Streptomyces cadmiisoli</name>
    <dbReference type="NCBI Taxonomy" id="2184053"/>
    <lineage>
        <taxon>Bacteria</taxon>
        <taxon>Bacillati</taxon>
        <taxon>Actinomycetota</taxon>
        <taxon>Actinomycetes</taxon>
        <taxon>Kitasatosporales</taxon>
        <taxon>Streptomycetaceae</taxon>
        <taxon>Streptomyces</taxon>
        <taxon>Streptomyces aurantiacus group</taxon>
    </lineage>
</organism>
<dbReference type="PROSITE" id="PS00380">
    <property type="entry name" value="RHODANESE_1"/>
    <property type="match status" value="1"/>
</dbReference>
<dbReference type="Proteomes" id="UP000249616">
    <property type="component" value="Chromosome"/>
</dbReference>
<dbReference type="PANTHER" id="PTHR43031">
    <property type="entry name" value="FAD-DEPENDENT OXIDOREDUCTASE"/>
    <property type="match status" value="1"/>
</dbReference>
<keyword evidence="1" id="KW-0812">Transmembrane</keyword>
<dbReference type="RefSeq" id="WP_053757054.1">
    <property type="nucleotide sequence ID" value="NZ_CBDRHE010000001.1"/>
</dbReference>
<dbReference type="InterPro" id="IPR050229">
    <property type="entry name" value="GlpE_sulfurtransferase"/>
</dbReference>